<evidence type="ECO:0000256" key="4">
    <source>
        <dbReference type="ARBA" id="ARBA00022801"/>
    </source>
</evidence>
<dbReference type="EMBL" id="CP001010">
    <property type="protein sequence ID" value="ACB43753.1"/>
    <property type="molecule type" value="Genomic_DNA"/>
</dbReference>
<name>B1XTS6_POLNS</name>
<dbReference type="InterPro" id="IPR001667">
    <property type="entry name" value="DDH_dom"/>
</dbReference>
<comment type="similarity">
    <text evidence="1">Belongs to the RecJ family.</text>
</comment>
<evidence type="ECO:0000256" key="2">
    <source>
        <dbReference type="ARBA" id="ARBA00019841"/>
    </source>
</evidence>
<organism evidence="9">
    <name type="scientific">Polynucleobacter necessarius subsp. necessarius (strain STIR1)</name>
    <dbReference type="NCBI Taxonomy" id="452638"/>
    <lineage>
        <taxon>Bacteria</taxon>
        <taxon>Pseudomonadati</taxon>
        <taxon>Pseudomonadota</taxon>
        <taxon>Betaproteobacteria</taxon>
        <taxon>Burkholderiales</taxon>
        <taxon>Burkholderiaceae</taxon>
        <taxon>Polynucleobacter</taxon>
    </lineage>
</organism>
<dbReference type="InterPro" id="IPR004610">
    <property type="entry name" value="RecJ"/>
</dbReference>
<dbReference type="eggNOG" id="COG0608">
    <property type="taxonomic scope" value="Bacteria"/>
</dbReference>
<dbReference type="KEGG" id="pne:Pnec_0487"/>
<dbReference type="STRING" id="452638.Pnec_0487"/>
<feature type="domain" description="RecJ OB" evidence="8">
    <location>
        <begin position="475"/>
        <end position="575"/>
    </location>
</feature>
<dbReference type="GO" id="GO:0008409">
    <property type="term" value="F:5'-3' exonuclease activity"/>
    <property type="evidence" value="ECO:0007669"/>
    <property type="project" value="InterPro"/>
</dbReference>
<sequence length="601" mass="66159">MSLFSQRPFSKRTATWLAQSGLHPLLARLYAARGLQSPEELSLDLKQLISPIELKNCINTASLLADILEKKEPMLIVADYDCDGATACAVGLRGLRMLGGPDTPIQFLVPNRFTMGYGLTPEIVELASQKNPKPKYLITVDNGIASEAGVNRAKELGMEVIVTDHHLPGDHLPKALAIVNPNQPGCTFPSKALAGVGVMFYLLVALRAELRKRGKFTNKTQPKVENLLDLVALGTVADIAQLDRNNRVLVSNGLKRIRAGVSQPGIEALFQAATRDPRKANTFDLGFAIGPRLNAAGRLADMTLGIRLLLTDNTDEAMTLAHELDHINRERRVIETGTQETALSHLAEDQLSGTMSERNSICLWNPEWHQGVVGIVASRLKERFNRPAIVFAPADGNTGDELRGSGRSLTGFHLRDALDLVSKREPGLILKFGGHAMAAGLTIRKGDFEKFDACFQQVASELLTDELLERRHPHDGGLEPFEFTPEIGDLLAEEIWGQGFPQPIFYGDFEITQQSLMKEKHLRLMLRPLGLGASSKPLTAVWFNRTQSLPAKAKLAYRLVTDRYQGQARVQLMIEAHDEASGPLTVPKNNPLIIRGWKLNN</sequence>
<dbReference type="GO" id="GO:0003676">
    <property type="term" value="F:nucleic acid binding"/>
    <property type="evidence" value="ECO:0007669"/>
    <property type="project" value="InterPro"/>
</dbReference>
<dbReference type="Pfam" id="PF17768">
    <property type="entry name" value="RecJ_OB"/>
    <property type="match status" value="1"/>
</dbReference>
<feature type="domain" description="DDH" evidence="6">
    <location>
        <begin position="74"/>
        <end position="235"/>
    </location>
</feature>
<keyword evidence="5 9" id="KW-0269">Exonuclease</keyword>
<dbReference type="InterPro" id="IPR003156">
    <property type="entry name" value="DHHA1_dom"/>
</dbReference>
<dbReference type="PANTHER" id="PTHR30255:SF2">
    <property type="entry name" value="SINGLE-STRANDED-DNA-SPECIFIC EXONUCLEASE RECJ"/>
    <property type="match status" value="1"/>
</dbReference>
<protein>
    <recommendedName>
        <fullName evidence="2">Single-stranded-DNA-specific exonuclease RecJ</fullName>
    </recommendedName>
</protein>
<dbReference type="Pfam" id="PF01368">
    <property type="entry name" value="DHH"/>
    <property type="match status" value="1"/>
</dbReference>
<feature type="domain" description="DHHA1" evidence="7">
    <location>
        <begin position="365"/>
        <end position="460"/>
    </location>
</feature>
<dbReference type="SUPFAM" id="SSF64182">
    <property type="entry name" value="DHH phosphoesterases"/>
    <property type="match status" value="1"/>
</dbReference>
<dbReference type="NCBIfam" id="TIGR00644">
    <property type="entry name" value="recJ"/>
    <property type="match status" value="1"/>
</dbReference>
<evidence type="ECO:0000256" key="3">
    <source>
        <dbReference type="ARBA" id="ARBA00022722"/>
    </source>
</evidence>
<dbReference type="InterPro" id="IPR051673">
    <property type="entry name" value="SSDNA_exonuclease_RecJ"/>
</dbReference>
<dbReference type="AlphaFoldDB" id="B1XTS6"/>
<evidence type="ECO:0000313" key="9">
    <source>
        <dbReference type="EMBL" id="ACB43753.1"/>
    </source>
</evidence>
<dbReference type="HOGENOM" id="CLU_009736_5_1_4"/>
<dbReference type="Pfam" id="PF02272">
    <property type="entry name" value="DHHA1"/>
    <property type="match status" value="1"/>
</dbReference>
<dbReference type="OrthoDB" id="9809852at2"/>
<keyword evidence="4" id="KW-0378">Hydrolase</keyword>
<evidence type="ECO:0000259" key="6">
    <source>
        <dbReference type="Pfam" id="PF01368"/>
    </source>
</evidence>
<dbReference type="Gene3D" id="3.90.1640.30">
    <property type="match status" value="1"/>
</dbReference>
<evidence type="ECO:0000259" key="8">
    <source>
        <dbReference type="Pfam" id="PF17768"/>
    </source>
</evidence>
<dbReference type="GO" id="GO:0006310">
    <property type="term" value="P:DNA recombination"/>
    <property type="evidence" value="ECO:0007669"/>
    <property type="project" value="InterPro"/>
</dbReference>
<dbReference type="InterPro" id="IPR041122">
    <property type="entry name" value="RecJ_OB"/>
</dbReference>
<evidence type="ECO:0000256" key="5">
    <source>
        <dbReference type="ARBA" id="ARBA00022839"/>
    </source>
</evidence>
<dbReference type="Gene3D" id="3.10.310.30">
    <property type="match status" value="1"/>
</dbReference>
<gene>
    <name evidence="9" type="ordered locus">Pnec_0487</name>
</gene>
<keyword evidence="3" id="KW-0540">Nuclease</keyword>
<evidence type="ECO:0000256" key="1">
    <source>
        <dbReference type="ARBA" id="ARBA00005915"/>
    </source>
</evidence>
<evidence type="ECO:0000259" key="7">
    <source>
        <dbReference type="Pfam" id="PF02272"/>
    </source>
</evidence>
<reference evidence="9" key="1">
    <citation type="submission" date="2008-03" db="EMBL/GenBank/DDBJ databases">
        <title>Complete sequence of Polynucleobacter necessarius STIR1.</title>
        <authorList>
            <consortium name="US DOE Joint Genome Institute"/>
            <person name="Copeland A."/>
            <person name="Lucas S."/>
            <person name="Lapidus A."/>
            <person name="Barry K."/>
            <person name="Detter J.C."/>
            <person name="Glavina del Rio T."/>
            <person name="Hammon N."/>
            <person name="Israni S."/>
            <person name="Dalin E."/>
            <person name="Tice H."/>
            <person name="Pitluck S."/>
            <person name="Chain P."/>
            <person name="Malfatti S."/>
            <person name="Shin M."/>
            <person name="Vergez L."/>
            <person name="Schmutz J."/>
            <person name="Larimer F."/>
            <person name="Land M."/>
            <person name="Hauser L."/>
            <person name="Kyrpides N."/>
            <person name="Kim E."/>
            <person name="Hahn M."/>
            <person name="Richardson P."/>
        </authorList>
    </citation>
    <scope>NUCLEOTIDE SEQUENCE [LARGE SCALE GENOMIC DNA]</scope>
    <source>
        <strain evidence="9">STIR1</strain>
    </source>
</reference>
<dbReference type="InterPro" id="IPR038763">
    <property type="entry name" value="DHH_sf"/>
</dbReference>
<proteinExistence type="inferred from homology"/>
<accession>B1XTS6</accession>
<dbReference type="PANTHER" id="PTHR30255">
    <property type="entry name" value="SINGLE-STRANDED-DNA-SPECIFIC EXONUCLEASE RECJ"/>
    <property type="match status" value="1"/>
</dbReference>
<dbReference type="GO" id="GO:0006281">
    <property type="term" value="P:DNA repair"/>
    <property type="evidence" value="ECO:0007669"/>
    <property type="project" value="InterPro"/>
</dbReference>